<keyword evidence="3" id="KW-1185">Reference proteome</keyword>
<dbReference type="InterPro" id="IPR014922">
    <property type="entry name" value="YdhG-like"/>
</dbReference>
<protein>
    <submittedName>
        <fullName evidence="2">DUF1801 domain-containing protein</fullName>
    </submittedName>
</protein>
<dbReference type="Pfam" id="PF08818">
    <property type="entry name" value="DUF1801"/>
    <property type="match status" value="1"/>
</dbReference>
<dbReference type="OrthoDB" id="1120992at2"/>
<feature type="domain" description="YdhG-like" evidence="1">
    <location>
        <begin position="24"/>
        <end position="124"/>
    </location>
</feature>
<comment type="caution">
    <text evidence="2">The sequence shown here is derived from an EMBL/GenBank/DDBJ whole genome shotgun (WGS) entry which is preliminary data.</text>
</comment>
<dbReference type="RefSeq" id="WP_149089443.1">
    <property type="nucleotide sequence ID" value="NZ_VKKY01000001.1"/>
</dbReference>
<organism evidence="2 3">
    <name type="scientific">Rufibacter hautae</name>
    <dbReference type="NCBI Taxonomy" id="2595005"/>
    <lineage>
        <taxon>Bacteria</taxon>
        <taxon>Pseudomonadati</taxon>
        <taxon>Bacteroidota</taxon>
        <taxon>Cytophagia</taxon>
        <taxon>Cytophagales</taxon>
        <taxon>Hymenobacteraceae</taxon>
        <taxon>Rufibacter</taxon>
    </lineage>
</organism>
<gene>
    <name evidence="2" type="ORF">FOA19_03770</name>
</gene>
<dbReference type="Gene3D" id="3.90.1150.200">
    <property type="match status" value="1"/>
</dbReference>
<name>A0A5B6THR0_9BACT</name>
<evidence type="ECO:0000313" key="2">
    <source>
        <dbReference type="EMBL" id="KAA3439803.1"/>
    </source>
</evidence>
<dbReference type="SUPFAM" id="SSF159888">
    <property type="entry name" value="YdhG-like"/>
    <property type="match status" value="1"/>
</dbReference>
<evidence type="ECO:0000259" key="1">
    <source>
        <dbReference type="Pfam" id="PF08818"/>
    </source>
</evidence>
<sequence length="145" mass="16908">MEAEEIQKFDTVEELLAFLPLEERKLVAELRQLVLECLPYCAEKLSYNVPFYAGHTRICFIWPGSLPWGPVKQRGVQLGFCNGNLLQDETNYLEKGKRKQVFTKTFLHVQDLDYDLIRMLLFEAGEVDARLFAQKKSRIKTRHNA</sequence>
<dbReference type="Proteomes" id="UP000324133">
    <property type="component" value="Unassembled WGS sequence"/>
</dbReference>
<dbReference type="EMBL" id="VKKY01000001">
    <property type="protein sequence ID" value="KAA3439803.1"/>
    <property type="molecule type" value="Genomic_DNA"/>
</dbReference>
<proteinExistence type="predicted"/>
<evidence type="ECO:0000313" key="3">
    <source>
        <dbReference type="Proteomes" id="UP000324133"/>
    </source>
</evidence>
<dbReference type="AlphaFoldDB" id="A0A5B6THR0"/>
<accession>A0A5B6THR0</accession>
<reference evidence="2 3" key="1">
    <citation type="submission" date="2019-07" db="EMBL/GenBank/DDBJ databases">
        <title>Rufibacter sp. nov., isolated from lake sediment.</title>
        <authorList>
            <person name="Qu J.-H."/>
        </authorList>
    </citation>
    <scope>NUCLEOTIDE SEQUENCE [LARGE SCALE GENOMIC DNA]</scope>
    <source>
        <strain evidence="2 3">NBS58-1</strain>
    </source>
</reference>